<evidence type="ECO:0000256" key="15">
    <source>
        <dbReference type="HAMAP-Rule" id="MF_01382"/>
    </source>
</evidence>
<keyword evidence="13 15" id="KW-0811">Translocation</keyword>
<dbReference type="InterPro" id="IPR004027">
    <property type="entry name" value="SEC_C_motif"/>
</dbReference>
<feature type="domain" description="SecA family profile" evidence="18">
    <location>
        <begin position="1"/>
        <end position="629"/>
    </location>
</feature>
<feature type="domain" description="Helicase ATP-binding" evidence="17">
    <location>
        <begin position="87"/>
        <end position="244"/>
    </location>
</feature>
<dbReference type="InterPro" id="IPR036266">
    <property type="entry name" value="SecA_Wing/Scaffold_sf"/>
</dbReference>
<dbReference type="InterPro" id="IPR044722">
    <property type="entry name" value="SecA_SF2_C"/>
</dbReference>
<dbReference type="InterPro" id="IPR020937">
    <property type="entry name" value="SecA_CS"/>
</dbReference>
<evidence type="ECO:0000256" key="12">
    <source>
        <dbReference type="ARBA" id="ARBA00022967"/>
    </source>
</evidence>
<dbReference type="GO" id="GO:0008564">
    <property type="term" value="F:protein-exporting ATPase activity"/>
    <property type="evidence" value="ECO:0007669"/>
    <property type="project" value="UniProtKB-EC"/>
</dbReference>
<dbReference type="InterPro" id="IPR011116">
    <property type="entry name" value="SecA_Wing/Scaffold"/>
</dbReference>
<dbReference type="GO" id="GO:0065002">
    <property type="term" value="P:intracellular protein transmembrane transport"/>
    <property type="evidence" value="ECO:0007669"/>
    <property type="project" value="UniProtKB-UniRule"/>
</dbReference>
<evidence type="ECO:0000256" key="6">
    <source>
        <dbReference type="ARBA" id="ARBA00022490"/>
    </source>
</evidence>
<dbReference type="SMART" id="SM00957">
    <property type="entry name" value="SecA_DEAD"/>
    <property type="match status" value="1"/>
</dbReference>
<dbReference type="Pfam" id="PF07517">
    <property type="entry name" value="SecA_DEAD"/>
    <property type="match status" value="1"/>
</dbReference>
<dbReference type="GO" id="GO:0005886">
    <property type="term" value="C:plasma membrane"/>
    <property type="evidence" value="ECO:0007669"/>
    <property type="project" value="UniProtKB-SubCell"/>
</dbReference>
<dbReference type="PROSITE" id="PS51192">
    <property type="entry name" value="HELICASE_ATP_BIND_1"/>
    <property type="match status" value="1"/>
</dbReference>
<keyword evidence="10 15" id="KW-0067">ATP-binding</keyword>
<keyword evidence="11 15" id="KW-0653">Protein transport</keyword>
<dbReference type="InterPro" id="IPR014001">
    <property type="entry name" value="Helicase_ATP-bd"/>
</dbReference>
<evidence type="ECO:0000256" key="9">
    <source>
        <dbReference type="ARBA" id="ARBA00022833"/>
    </source>
</evidence>
<organism evidence="19 20">
    <name type="scientific">Candidatus Gottesmanbacteria bacterium GW2011_GWB1_44_11c</name>
    <dbReference type="NCBI Taxonomy" id="1618447"/>
    <lineage>
        <taxon>Bacteria</taxon>
        <taxon>Candidatus Gottesmaniibacteriota</taxon>
    </lineage>
</organism>
<keyword evidence="8 15" id="KW-0547">Nucleotide-binding</keyword>
<comment type="function">
    <text evidence="15">Part of the Sec protein translocase complex. Interacts with the SecYEG preprotein conducting channel. Has a central role in coupling the hydrolysis of ATP to the transfer of proteins into and across the cell membrane, serving as an ATP-driven molecular motor driving the stepwise translocation of polypeptide chains across the membrane.</text>
</comment>
<dbReference type="PRINTS" id="PR00906">
    <property type="entry name" value="SECA"/>
</dbReference>
<dbReference type="SMART" id="SM00958">
    <property type="entry name" value="SecA_PP_bind"/>
    <property type="match status" value="1"/>
</dbReference>
<proteinExistence type="inferred from homology"/>
<dbReference type="InterPro" id="IPR000185">
    <property type="entry name" value="SecA"/>
</dbReference>
<dbReference type="InterPro" id="IPR014018">
    <property type="entry name" value="SecA_motor_DEAD"/>
</dbReference>
<dbReference type="PATRIC" id="fig|1618447.3.peg.716"/>
<keyword evidence="9" id="KW-0862">Zinc</keyword>
<evidence type="ECO:0000256" key="8">
    <source>
        <dbReference type="ARBA" id="ARBA00022741"/>
    </source>
</evidence>
<keyword evidence="6 15" id="KW-0963">Cytoplasm</keyword>
<evidence type="ECO:0000313" key="19">
    <source>
        <dbReference type="EMBL" id="KKT37378.1"/>
    </source>
</evidence>
<dbReference type="Pfam" id="PF01043">
    <property type="entry name" value="SecA_PP_bind"/>
    <property type="match status" value="1"/>
</dbReference>
<keyword evidence="5 15" id="KW-1003">Cell membrane</keyword>
<evidence type="ECO:0000256" key="14">
    <source>
        <dbReference type="ARBA" id="ARBA00023136"/>
    </source>
</evidence>
<keyword evidence="7" id="KW-0479">Metal-binding</keyword>
<dbReference type="GO" id="GO:0031522">
    <property type="term" value="C:cell envelope Sec protein transport complex"/>
    <property type="evidence" value="ECO:0007669"/>
    <property type="project" value="UniProtKB-ARBA"/>
</dbReference>
<evidence type="ECO:0000256" key="1">
    <source>
        <dbReference type="ARBA" id="ARBA00001947"/>
    </source>
</evidence>
<comment type="subcellular location">
    <subcellularLocation>
        <location evidence="15">Cell membrane</location>
        <topology evidence="15">Peripheral membrane protein</topology>
        <orientation evidence="15">Cytoplasmic side</orientation>
    </subcellularLocation>
    <subcellularLocation>
        <location evidence="15">Cytoplasm</location>
    </subcellularLocation>
    <subcellularLocation>
        <location evidence="2">Membrane</location>
        <topology evidence="2">Peripheral membrane protein</topology>
    </subcellularLocation>
    <text evidence="15">Distribution is 50-50.</text>
</comment>
<dbReference type="FunFam" id="3.40.50.300:FF:000113">
    <property type="entry name" value="Preprotein translocase subunit SecA"/>
    <property type="match status" value="1"/>
</dbReference>
<name>A0A0G1GSZ4_9BACT</name>
<dbReference type="InterPro" id="IPR027417">
    <property type="entry name" value="P-loop_NTPase"/>
</dbReference>
<dbReference type="HAMAP" id="MF_01382">
    <property type="entry name" value="SecA"/>
    <property type="match status" value="1"/>
</dbReference>
<dbReference type="CDD" id="cd18803">
    <property type="entry name" value="SF2_C_secA"/>
    <property type="match status" value="1"/>
</dbReference>
<evidence type="ECO:0000256" key="11">
    <source>
        <dbReference type="ARBA" id="ARBA00022927"/>
    </source>
</evidence>
<keyword evidence="4 15" id="KW-0813">Transport</keyword>
<dbReference type="Gene3D" id="1.10.3060.10">
    <property type="entry name" value="Helical scaffold and wing domains of SecA"/>
    <property type="match status" value="1"/>
</dbReference>
<protein>
    <recommendedName>
        <fullName evidence="15 16">Protein translocase subunit SecA</fullName>
        <ecNumber evidence="15">7.4.2.8</ecNumber>
    </recommendedName>
</protein>
<evidence type="ECO:0000256" key="4">
    <source>
        <dbReference type="ARBA" id="ARBA00022448"/>
    </source>
</evidence>
<evidence type="ECO:0000256" key="2">
    <source>
        <dbReference type="ARBA" id="ARBA00004170"/>
    </source>
</evidence>
<dbReference type="SUPFAM" id="SSF52540">
    <property type="entry name" value="P-loop containing nucleoside triphosphate hydrolases"/>
    <property type="match status" value="2"/>
</dbReference>
<dbReference type="EC" id="7.4.2.8" evidence="15"/>
<dbReference type="GO" id="GO:0046872">
    <property type="term" value="F:metal ion binding"/>
    <property type="evidence" value="ECO:0007669"/>
    <property type="project" value="UniProtKB-KW"/>
</dbReference>
<dbReference type="FunFam" id="3.90.1440.10:FF:000002">
    <property type="entry name" value="Protein translocase subunit SecA"/>
    <property type="match status" value="1"/>
</dbReference>
<evidence type="ECO:0000256" key="3">
    <source>
        <dbReference type="ARBA" id="ARBA00007650"/>
    </source>
</evidence>
<sequence length="923" mass="104365">MFGFLGKLLDSNEKEIGKLRNLVLEINSLEGDIRKLKDDQFVQKTAELKTKLSQDAPLDECIPLAFALVRDASRRINGERHFDVQLIAAAALHFGKIAEQKTGEGKTLSAIPALYLNALSGQGAHLVTVNDYLARRDAGWMGPIFHLLGVSVSAIISDQSFLYDPSYTDPTAKDFRLRHLRPITRKEAYQADVTYGINSEFGFDYLRDNMVSDPSQLTQREFHYAVVDEVDSVLIDEARTPHIISAPDAEATHKYYDYAKMVDKLTSKIDYAIDEKMRTAHLTDHGVMKVEKMMGLGNIYEEDFETVHHLEAALKARTLFLKDRDYIVKDGQVVIVDEFTGRLLTGRRFSEGIHQAIEAKEGVAIQQESKTLATVSLQNYFRMYQKLAGMTGTAATEAEEFKKIYNLDVVIIPTNKDMIRRDYSDSVYKTPRAKYGAIANEIAECHKRGQPVLVGTTSIEKNEIIGELLKRKGIPHQLLNAKNHLQEALIITQAGKKGAVTVATNMAGRGVDIILGGSKPEMYELEEVSAKGGSASGGKDEKEFSRKMSAWQKAHDEVVRLGGLHVIGSERHESRRIDNQLRGRSGRQGDPGTSRFFVSLEDDIMRLFGGDQVAKLMTMFNLPEDVPLEHPMVSRAIQQAQVKVEGFHFDSRKHLVEYDDVLNKHREIIYRLRRKALFAEDQKEKILEYIASDISTLVNLHIGEGGNIEREQIITEFVTIIPFDELSQKQLFTQIFQMHTSEEISDFLIKLSRDMYEAREKQISPEVMRQVERWVSLTIIDNLWMEHLEAIDDLREGIGLRGYGQRDPLVEYKNEAFSMFERLVAAIGSDIAHRIFKIQVNIPTQPSVIRHSAFVKTSADRQSSDRNIPLPTETAISKAAKQMRTNQESAPQPVKSVKHLGRNDPCWCGSGKKWKKCHYPNLS</sequence>
<dbReference type="SUPFAM" id="SSF81767">
    <property type="entry name" value="Pre-protein crosslinking domain of SecA"/>
    <property type="match status" value="1"/>
</dbReference>
<dbReference type="Proteomes" id="UP000034617">
    <property type="component" value="Unassembled WGS sequence"/>
</dbReference>
<evidence type="ECO:0000256" key="5">
    <source>
        <dbReference type="ARBA" id="ARBA00022475"/>
    </source>
</evidence>
<feature type="binding site" evidence="15">
    <location>
        <begin position="103"/>
        <end position="107"/>
    </location>
    <ligand>
        <name>ATP</name>
        <dbReference type="ChEBI" id="CHEBI:30616"/>
    </ligand>
</feature>
<dbReference type="InterPro" id="IPR036670">
    <property type="entry name" value="SecA_X-link_sf"/>
</dbReference>
<dbReference type="PROSITE" id="PS51196">
    <property type="entry name" value="SECA_MOTOR_DEAD"/>
    <property type="match status" value="1"/>
</dbReference>
<dbReference type="NCBIfam" id="NF009538">
    <property type="entry name" value="PRK12904.1"/>
    <property type="match status" value="1"/>
</dbReference>
<dbReference type="EMBL" id="LCHM01000026">
    <property type="protein sequence ID" value="KKT37378.1"/>
    <property type="molecule type" value="Genomic_DNA"/>
</dbReference>
<evidence type="ECO:0000259" key="17">
    <source>
        <dbReference type="PROSITE" id="PS51192"/>
    </source>
</evidence>
<comment type="similarity">
    <text evidence="3 15 16">Belongs to the SecA family.</text>
</comment>
<comment type="catalytic activity">
    <reaction evidence="15">
        <text>ATP + H2O + cellular proteinSide 1 = ADP + phosphate + cellular proteinSide 2.</text>
        <dbReference type="EC" id="7.4.2.8"/>
    </reaction>
</comment>
<feature type="binding site" evidence="15">
    <location>
        <position position="512"/>
    </location>
    <ligand>
        <name>ATP</name>
        <dbReference type="ChEBI" id="CHEBI:30616"/>
    </ligand>
</feature>
<dbReference type="Pfam" id="PF21090">
    <property type="entry name" value="P-loop_SecA"/>
    <property type="match status" value="1"/>
</dbReference>
<reference evidence="19 20" key="1">
    <citation type="journal article" date="2015" name="Nature">
        <title>rRNA introns, odd ribosomes, and small enigmatic genomes across a large radiation of phyla.</title>
        <authorList>
            <person name="Brown C.T."/>
            <person name="Hug L.A."/>
            <person name="Thomas B.C."/>
            <person name="Sharon I."/>
            <person name="Castelle C.J."/>
            <person name="Singh A."/>
            <person name="Wilkins M.J."/>
            <person name="Williams K.H."/>
            <person name="Banfield J.F."/>
        </authorList>
    </citation>
    <scope>NUCLEOTIDE SEQUENCE [LARGE SCALE GENOMIC DNA]</scope>
</reference>
<dbReference type="GO" id="GO:0006605">
    <property type="term" value="P:protein targeting"/>
    <property type="evidence" value="ECO:0007669"/>
    <property type="project" value="UniProtKB-UniRule"/>
</dbReference>
<dbReference type="PROSITE" id="PS01312">
    <property type="entry name" value="SECA"/>
    <property type="match status" value="1"/>
</dbReference>
<feature type="binding site" evidence="15">
    <location>
        <position position="85"/>
    </location>
    <ligand>
        <name>ATP</name>
        <dbReference type="ChEBI" id="CHEBI:30616"/>
    </ligand>
</feature>
<dbReference type="GO" id="GO:0043952">
    <property type="term" value="P:protein transport by the Sec complex"/>
    <property type="evidence" value="ECO:0007669"/>
    <property type="project" value="TreeGrafter"/>
</dbReference>
<keyword evidence="12 15" id="KW-1278">Translocase</keyword>
<dbReference type="GO" id="GO:0017038">
    <property type="term" value="P:protein import"/>
    <property type="evidence" value="ECO:0007669"/>
    <property type="project" value="InterPro"/>
</dbReference>
<evidence type="ECO:0000256" key="10">
    <source>
        <dbReference type="ARBA" id="ARBA00022840"/>
    </source>
</evidence>
<dbReference type="InterPro" id="IPR011130">
    <property type="entry name" value="SecA_preprotein_X-link_dom"/>
</dbReference>
<dbReference type="NCBIfam" id="TIGR00963">
    <property type="entry name" value="secA"/>
    <property type="match status" value="1"/>
</dbReference>
<comment type="caution">
    <text evidence="19">The sequence shown here is derived from an EMBL/GenBank/DDBJ whole genome shotgun (WGS) entry which is preliminary data.</text>
</comment>
<dbReference type="Gene3D" id="3.90.1440.10">
    <property type="entry name" value="SecA, preprotein cross-linking domain"/>
    <property type="match status" value="1"/>
</dbReference>
<evidence type="ECO:0000256" key="13">
    <source>
        <dbReference type="ARBA" id="ARBA00023010"/>
    </source>
</evidence>
<evidence type="ECO:0000256" key="16">
    <source>
        <dbReference type="RuleBase" id="RU003874"/>
    </source>
</evidence>
<keyword evidence="14 15" id="KW-0472">Membrane</keyword>
<dbReference type="Gene3D" id="3.40.50.300">
    <property type="entry name" value="P-loop containing nucleotide triphosphate hydrolases"/>
    <property type="match status" value="2"/>
</dbReference>
<dbReference type="GO" id="GO:0005524">
    <property type="term" value="F:ATP binding"/>
    <property type="evidence" value="ECO:0007669"/>
    <property type="project" value="UniProtKB-UniRule"/>
</dbReference>
<dbReference type="GO" id="GO:0005829">
    <property type="term" value="C:cytosol"/>
    <property type="evidence" value="ECO:0007669"/>
    <property type="project" value="TreeGrafter"/>
</dbReference>
<dbReference type="CDD" id="cd17928">
    <property type="entry name" value="DEXDc_SecA"/>
    <property type="match status" value="1"/>
</dbReference>
<dbReference type="SUPFAM" id="SSF81886">
    <property type="entry name" value="Helical scaffold and wing domains of SecA"/>
    <property type="match status" value="1"/>
</dbReference>
<evidence type="ECO:0000256" key="7">
    <source>
        <dbReference type="ARBA" id="ARBA00022723"/>
    </source>
</evidence>
<evidence type="ECO:0000259" key="18">
    <source>
        <dbReference type="PROSITE" id="PS51196"/>
    </source>
</evidence>
<accession>A0A0G1GSZ4</accession>
<comment type="subunit">
    <text evidence="15">Monomer and homodimer. Part of the essential Sec protein translocation apparatus which comprises SecA, SecYEG and auxiliary proteins SecDF. Other proteins may also be involved.</text>
</comment>
<dbReference type="Pfam" id="PF07516">
    <property type="entry name" value="SecA_SW"/>
    <property type="match status" value="1"/>
</dbReference>
<dbReference type="InterPro" id="IPR011115">
    <property type="entry name" value="SecA_DEAD"/>
</dbReference>
<gene>
    <name evidence="15" type="primary">secA</name>
    <name evidence="19" type="ORF">UW22_C0026G0013</name>
</gene>
<dbReference type="PANTHER" id="PTHR30612:SF0">
    <property type="entry name" value="CHLOROPLAST PROTEIN-TRANSPORTING ATPASE"/>
    <property type="match status" value="1"/>
</dbReference>
<comment type="cofactor">
    <cofactor evidence="1">
        <name>Zn(2+)</name>
        <dbReference type="ChEBI" id="CHEBI:29105"/>
    </cofactor>
</comment>
<dbReference type="Pfam" id="PF02810">
    <property type="entry name" value="SEC-C"/>
    <property type="match status" value="1"/>
</dbReference>
<dbReference type="PANTHER" id="PTHR30612">
    <property type="entry name" value="SECA INNER MEMBRANE COMPONENT OF SEC PROTEIN SECRETION SYSTEM"/>
    <property type="match status" value="1"/>
</dbReference>
<dbReference type="AlphaFoldDB" id="A0A0G1GSZ4"/>
<evidence type="ECO:0000313" key="20">
    <source>
        <dbReference type="Proteomes" id="UP000034617"/>
    </source>
</evidence>